<proteinExistence type="predicted"/>
<gene>
    <name evidence="2" type="ORF">CI109_100568</name>
</gene>
<keyword evidence="3" id="KW-1185">Reference proteome</keyword>
<dbReference type="GeneID" id="43588809"/>
<organism evidence="2 3">
    <name type="scientific">Kwoniella shandongensis</name>
    <dbReference type="NCBI Taxonomy" id="1734106"/>
    <lineage>
        <taxon>Eukaryota</taxon>
        <taxon>Fungi</taxon>
        <taxon>Dikarya</taxon>
        <taxon>Basidiomycota</taxon>
        <taxon>Agaricomycotina</taxon>
        <taxon>Tremellomycetes</taxon>
        <taxon>Tremellales</taxon>
        <taxon>Cryptococcaceae</taxon>
        <taxon>Kwoniella</taxon>
    </lineage>
</organism>
<sequence length="387" mass="41981">MRSKSNHSHAHPHHHSILPPLTPLINTSHTYTHCTRTTSRDSSSSSGYTSGSGSGGSSLSRSLSNHSTYSSCSELATIPEEVITPLNGKFQSAEADLVLVANDGLSFRVDIDKLIRASPVFERLITISLYSNTDSDSDSISNSSSISYHHQHDNALSRSCSRSSSSYHEEEYDLPSSSTPHLFLTAANETSMTVSLFLHLVYSIALPCPPSPSSFGMYELLLVFMKSYDCSPALLRELGLVVRGWVEDGKISASKGFAFGCQLGISLDSDCGSGGICEESVKRSNEWTWASPTTMSSTNKRPFSVVTDGIFPAPSLDLSAMPFDYFKTIPDEHKFALLRATRNVCASSPKSTKTNVGVAVALDGGCDWDKVAEEYQRILGEIYRSTA</sequence>
<feature type="compositionally biased region" description="Low complexity" evidence="1">
    <location>
        <begin position="17"/>
        <end position="49"/>
    </location>
</feature>
<evidence type="ECO:0000313" key="3">
    <source>
        <dbReference type="Proteomes" id="UP000322225"/>
    </source>
</evidence>
<evidence type="ECO:0000313" key="2">
    <source>
        <dbReference type="EMBL" id="WWD16143.1"/>
    </source>
</evidence>
<feature type="compositionally biased region" description="Basic residues" evidence="1">
    <location>
        <begin position="1"/>
        <end position="16"/>
    </location>
</feature>
<feature type="region of interest" description="Disordered" evidence="1">
    <location>
        <begin position="1"/>
        <end position="60"/>
    </location>
</feature>
<reference evidence="2" key="2">
    <citation type="submission" date="2024-01" db="EMBL/GenBank/DDBJ databases">
        <title>Comparative genomics of Cryptococcus and Kwoniella reveals pathogenesis evolution and contrasting modes of karyotype evolution via chromosome fusion or intercentromeric recombination.</title>
        <authorList>
            <person name="Coelho M.A."/>
            <person name="David-Palma M."/>
            <person name="Shea T."/>
            <person name="Bowers K."/>
            <person name="McGinley-Smith S."/>
            <person name="Mohammad A.W."/>
            <person name="Gnirke A."/>
            <person name="Yurkov A.M."/>
            <person name="Nowrousian M."/>
            <person name="Sun S."/>
            <person name="Cuomo C.A."/>
            <person name="Heitman J."/>
        </authorList>
    </citation>
    <scope>NUCLEOTIDE SEQUENCE</scope>
    <source>
        <strain evidence="2">CBS 12478</strain>
    </source>
</reference>
<dbReference type="AlphaFoldDB" id="A0A5M6C2X9"/>
<name>A0A5M6C2X9_9TREE</name>
<reference evidence="2" key="1">
    <citation type="submission" date="2017-08" db="EMBL/GenBank/DDBJ databases">
        <authorList>
            <person name="Cuomo C."/>
            <person name="Billmyre B."/>
            <person name="Heitman J."/>
        </authorList>
    </citation>
    <scope>NUCLEOTIDE SEQUENCE</scope>
    <source>
        <strain evidence="2">CBS 12478</strain>
    </source>
</reference>
<dbReference type="EMBL" id="CP144051">
    <property type="protein sequence ID" value="WWD16143.1"/>
    <property type="molecule type" value="Genomic_DNA"/>
</dbReference>
<dbReference type="Proteomes" id="UP000322225">
    <property type="component" value="Chromosome 1"/>
</dbReference>
<accession>A0A5M6C2X9</accession>
<dbReference type="OrthoDB" id="2570842at2759"/>
<protein>
    <submittedName>
        <fullName evidence="2">Uncharacterized protein</fullName>
    </submittedName>
</protein>
<evidence type="ECO:0000256" key="1">
    <source>
        <dbReference type="SAM" id="MobiDB-lite"/>
    </source>
</evidence>
<dbReference type="RefSeq" id="XP_031861150.1">
    <property type="nucleotide sequence ID" value="XM_032004672.1"/>
</dbReference>
<dbReference type="KEGG" id="ksn:43588809"/>